<accession>A0A4S2KBQ6</accession>
<dbReference type="InterPro" id="IPR036728">
    <property type="entry name" value="PBP_GOBP_sf"/>
</dbReference>
<evidence type="ECO:0000256" key="1">
    <source>
        <dbReference type="SAM" id="SignalP"/>
    </source>
</evidence>
<dbReference type="Proteomes" id="UP000310200">
    <property type="component" value="Unassembled WGS sequence"/>
</dbReference>
<dbReference type="AlphaFoldDB" id="A0A4S2KBQ6"/>
<protein>
    <recommendedName>
        <fullName evidence="4">Pheromone-binding protein Gp-9</fullName>
    </recommendedName>
</protein>
<gene>
    <name evidence="2" type="ORF">DBV15_12474</name>
</gene>
<comment type="caution">
    <text evidence="2">The sequence shown here is derived from an EMBL/GenBank/DDBJ whole genome shotgun (WGS) entry which is preliminary data.</text>
</comment>
<feature type="chain" id="PRO_5020991380" description="Pheromone-binding protein Gp-9" evidence="1">
    <location>
        <begin position="17"/>
        <end position="155"/>
    </location>
</feature>
<dbReference type="GO" id="GO:0005549">
    <property type="term" value="F:odorant binding"/>
    <property type="evidence" value="ECO:0007669"/>
    <property type="project" value="InterPro"/>
</dbReference>
<dbReference type="Pfam" id="PF01395">
    <property type="entry name" value="PBP_GOBP"/>
    <property type="match status" value="1"/>
</dbReference>
<evidence type="ECO:0000313" key="2">
    <source>
        <dbReference type="EMBL" id="TGZ46206.1"/>
    </source>
</evidence>
<organism evidence="2 3">
    <name type="scientific">Temnothorax longispinosus</name>
    <dbReference type="NCBI Taxonomy" id="300112"/>
    <lineage>
        <taxon>Eukaryota</taxon>
        <taxon>Metazoa</taxon>
        <taxon>Ecdysozoa</taxon>
        <taxon>Arthropoda</taxon>
        <taxon>Hexapoda</taxon>
        <taxon>Insecta</taxon>
        <taxon>Pterygota</taxon>
        <taxon>Neoptera</taxon>
        <taxon>Endopterygota</taxon>
        <taxon>Hymenoptera</taxon>
        <taxon>Apocrita</taxon>
        <taxon>Aculeata</taxon>
        <taxon>Formicoidea</taxon>
        <taxon>Formicidae</taxon>
        <taxon>Myrmicinae</taxon>
        <taxon>Temnothorax</taxon>
    </lineage>
</organism>
<reference evidence="2 3" key="1">
    <citation type="journal article" date="2019" name="Philos. Trans. R. Soc. Lond., B, Biol. Sci.">
        <title>Ant behaviour and brain gene expression of defending hosts depend on the ecological success of the intruding social parasite.</title>
        <authorList>
            <person name="Kaur R."/>
            <person name="Stoldt M."/>
            <person name="Jongepier E."/>
            <person name="Feldmeyer B."/>
            <person name="Menzel F."/>
            <person name="Bornberg-Bauer E."/>
            <person name="Foitzik S."/>
        </authorList>
    </citation>
    <scope>NUCLEOTIDE SEQUENCE [LARGE SCALE GENOMIC DNA]</scope>
    <source>
        <tissue evidence="2">Whole body</tissue>
    </source>
</reference>
<name>A0A4S2KBQ6_9HYME</name>
<dbReference type="SUPFAM" id="SSF47565">
    <property type="entry name" value="Insect pheromone/odorant-binding proteins"/>
    <property type="match status" value="1"/>
</dbReference>
<keyword evidence="1" id="KW-0732">Signal</keyword>
<dbReference type="EMBL" id="QBLH01002924">
    <property type="protein sequence ID" value="TGZ46206.1"/>
    <property type="molecule type" value="Genomic_DNA"/>
</dbReference>
<evidence type="ECO:0000313" key="3">
    <source>
        <dbReference type="Proteomes" id="UP000310200"/>
    </source>
</evidence>
<dbReference type="CDD" id="cd23992">
    <property type="entry name" value="PBP_GOBP"/>
    <property type="match status" value="1"/>
</dbReference>
<feature type="signal peptide" evidence="1">
    <location>
        <begin position="1"/>
        <end position="16"/>
    </location>
</feature>
<sequence length="155" mass="17659">MKRLIFVLYLCSIALTVNIGIDDVTDRVADVLSISKTDVQICFNKTNVNVADLVMMDQLINDDVETPDINHSALKVGCLFACLLQKKELMVGTYIDIEKVKKELDKKVRNDDNISIRNRILDNCIEQVKNTTDECKVILRFSLCVAEESRRYVKS</sequence>
<evidence type="ECO:0008006" key="4">
    <source>
        <dbReference type="Google" id="ProtNLM"/>
    </source>
</evidence>
<dbReference type="Gene3D" id="1.10.238.20">
    <property type="entry name" value="Pheromone/general odorant binding protein domain"/>
    <property type="match status" value="1"/>
</dbReference>
<proteinExistence type="predicted"/>
<dbReference type="InterPro" id="IPR006170">
    <property type="entry name" value="PBP/GOBP"/>
</dbReference>
<keyword evidence="3" id="KW-1185">Reference proteome</keyword>